<dbReference type="InterPro" id="IPR011333">
    <property type="entry name" value="SKP1/BTB/POZ_sf"/>
</dbReference>
<dbReference type="Pfam" id="PF00651">
    <property type="entry name" value="BTB"/>
    <property type="match status" value="1"/>
</dbReference>
<protein>
    <recommendedName>
        <fullName evidence="1">BTB domain-containing protein</fullName>
    </recommendedName>
</protein>
<gene>
    <name evidence="2" type="ORF">PMAYCL1PPCAC_25202</name>
</gene>
<organism evidence="2 3">
    <name type="scientific">Pristionchus mayeri</name>
    <dbReference type="NCBI Taxonomy" id="1317129"/>
    <lineage>
        <taxon>Eukaryota</taxon>
        <taxon>Metazoa</taxon>
        <taxon>Ecdysozoa</taxon>
        <taxon>Nematoda</taxon>
        <taxon>Chromadorea</taxon>
        <taxon>Rhabditida</taxon>
        <taxon>Rhabditina</taxon>
        <taxon>Diplogasteromorpha</taxon>
        <taxon>Diplogasteroidea</taxon>
        <taxon>Neodiplogasteridae</taxon>
        <taxon>Pristionchus</taxon>
    </lineage>
</organism>
<proteinExistence type="predicted"/>
<dbReference type="Proteomes" id="UP001328107">
    <property type="component" value="Unassembled WGS sequence"/>
</dbReference>
<dbReference type="PANTHER" id="PTHR22744:SF14">
    <property type="entry name" value="BTB DOMAIN-CONTAINING PROTEIN-RELATED"/>
    <property type="match status" value="1"/>
</dbReference>
<dbReference type="InterPro" id="IPR000210">
    <property type="entry name" value="BTB/POZ_dom"/>
</dbReference>
<comment type="caution">
    <text evidence="2">The sequence shown here is derived from an EMBL/GenBank/DDBJ whole genome shotgun (WGS) entry which is preliminary data.</text>
</comment>
<dbReference type="PANTHER" id="PTHR22744">
    <property type="entry name" value="HELIX LOOP HELIX PROTEIN 21-RELATED"/>
    <property type="match status" value="1"/>
</dbReference>
<name>A0AAN5D2R1_9BILA</name>
<dbReference type="SUPFAM" id="SSF54695">
    <property type="entry name" value="POZ domain"/>
    <property type="match status" value="1"/>
</dbReference>
<evidence type="ECO:0000259" key="1">
    <source>
        <dbReference type="Pfam" id="PF00651"/>
    </source>
</evidence>
<reference evidence="3" key="1">
    <citation type="submission" date="2022-10" db="EMBL/GenBank/DDBJ databases">
        <title>Genome assembly of Pristionchus species.</title>
        <authorList>
            <person name="Yoshida K."/>
            <person name="Sommer R.J."/>
        </authorList>
    </citation>
    <scope>NUCLEOTIDE SEQUENCE [LARGE SCALE GENOMIC DNA]</scope>
    <source>
        <strain evidence="3">RS5460</strain>
    </source>
</reference>
<evidence type="ECO:0000313" key="3">
    <source>
        <dbReference type="Proteomes" id="UP001328107"/>
    </source>
</evidence>
<accession>A0AAN5D2R1</accession>
<dbReference type="EMBL" id="BTRK01000005">
    <property type="protein sequence ID" value="GMR55007.1"/>
    <property type="molecule type" value="Genomic_DNA"/>
</dbReference>
<dbReference type="Gene3D" id="3.30.710.10">
    <property type="entry name" value="Potassium Channel Kv1.1, Chain A"/>
    <property type="match status" value="1"/>
</dbReference>
<evidence type="ECO:0000313" key="2">
    <source>
        <dbReference type="EMBL" id="GMR55007.1"/>
    </source>
</evidence>
<feature type="domain" description="BTB" evidence="1">
    <location>
        <begin position="2"/>
        <end position="57"/>
    </location>
</feature>
<sequence>MNEIELDGVTREEFIEILRMIYPSNRAVTYDSGECLLELADQFQMLCVTERVEMFLMDDKCILTYATKSMTADEYRLFALQEHCLANLKTTQDVKSVEDSPKYNDFSDEMKAAILERKSQIERESESGPSASTE</sequence>
<dbReference type="AlphaFoldDB" id="A0AAN5D2R1"/>
<keyword evidence="3" id="KW-1185">Reference proteome</keyword>